<dbReference type="PROSITE" id="PS51257">
    <property type="entry name" value="PROKAR_LIPOPROTEIN"/>
    <property type="match status" value="1"/>
</dbReference>
<proteinExistence type="predicted"/>
<protein>
    <recommendedName>
        <fullName evidence="4">Secreted protein</fullName>
    </recommendedName>
</protein>
<keyword evidence="1" id="KW-0732">Signal</keyword>
<organism evidence="2 3">
    <name type="scientific">Chironomus riparius</name>
    <dbReference type="NCBI Taxonomy" id="315576"/>
    <lineage>
        <taxon>Eukaryota</taxon>
        <taxon>Metazoa</taxon>
        <taxon>Ecdysozoa</taxon>
        <taxon>Arthropoda</taxon>
        <taxon>Hexapoda</taxon>
        <taxon>Insecta</taxon>
        <taxon>Pterygota</taxon>
        <taxon>Neoptera</taxon>
        <taxon>Endopterygota</taxon>
        <taxon>Diptera</taxon>
        <taxon>Nematocera</taxon>
        <taxon>Chironomoidea</taxon>
        <taxon>Chironomidae</taxon>
        <taxon>Chironominae</taxon>
        <taxon>Chironomus</taxon>
    </lineage>
</organism>
<reference evidence="2" key="2">
    <citation type="submission" date="2022-10" db="EMBL/GenBank/DDBJ databases">
        <authorList>
            <consortium name="ENA_rothamsted_submissions"/>
            <consortium name="culmorum"/>
            <person name="King R."/>
        </authorList>
    </citation>
    <scope>NUCLEOTIDE SEQUENCE</scope>
</reference>
<dbReference type="EMBL" id="OU895880">
    <property type="protein sequence ID" value="CAG9810857.1"/>
    <property type="molecule type" value="Genomic_DNA"/>
</dbReference>
<name>A0A9N9S7L6_9DIPT</name>
<evidence type="ECO:0008006" key="4">
    <source>
        <dbReference type="Google" id="ProtNLM"/>
    </source>
</evidence>
<feature type="signal peptide" evidence="1">
    <location>
        <begin position="1"/>
        <end position="17"/>
    </location>
</feature>
<evidence type="ECO:0000313" key="2">
    <source>
        <dbReference type="EMBL" id="CAG9810857.1"/>
    </source>
</evidence>
<evidence type="ECO:0000256" key="1">
    <source>
        <dbReference type="SAM" id="SignalP"/>
    </source>
</evidence>
<sequence>MKLVITLIFSIIFGCQGSIIVDSNKQNNLSLRQAFNKINEVTAGLFDQQPVDELFQKSLNLTCIEAFLKLDKIGRKVINKSLTKWIFAMTSFQCMTDDQKNEFLTLFITNGFKIYEHEAGGHRCSKLLLLKTDPSSKMIENFDEDLDDVEVELCEQLLIADALDSIVDEYIGDFNAPECVERIREHQKTFMVVFLNLAVEDDQEVLEFEMKNCVEVIKGNIAEVFECLMNKLD</sequence>
<dbReference type="Proteomes" id="UP001153620">
    <property type="component" value="Chromosome 4"/>
</dbReference>
<keyword evidence="3" id="KW-1185">Reference proteome</keyword>
<accession>A0A9N9S7L6</accession>
<reference evidence="2" key="1">
    <citation type="submission" date="2022-01" db="EMBL/GenBank/DDBJ databases">
        <authorList>
            <person name="King R."/>
        </authorList>
    </citation>
    <scope>NUCLEOTIDE SEQUENCE</scope>
</reference>
<evidence type="ECO:0000313" key="3">
    <source>
        <dbReference type="Proteomes" id="UP001153620"/>
    </source>
</evidence>
<feature type="chain" id="PRO_5040361594" description="Secreted protein" evidence="1">
    <location>
        <begin position="18"/>
        <end position="233"/>
    </location>
</feature>
<gene>
    <name evidence="2" type="ORF">CHIRRI_LOCUS13669</name>
</gene>
<dbReference type="AlphaFoldDB" id="A0A9N9S7L6"/>